<reference evidence="3" key="1">
    <citation type="journal article" date="2020" name="Fungal Divers.">
        <title>Resolving the Mortierellaceae phylogeny through synthesis of multi-gene phylogenetics and phylogenomics.</title>
        <authorList>
            <person name="Vandepol N."/>
            <person name="Liber J."/>
            <person name="Desiro A."/>
            <person name="Na H."/>
            <person name="Kennedy M."/>
            <person name="Barry K."/>
            <person name="Grigoriev I.V."/>
            <person name="Miller A.N."/>
            <person name="O'Donnell K."/>
            <person name="Stajich J.E."/>
            <person name="Bonito G."/>
        </authorList>
    </citation>
    <scope>NUCLEOTIDE SEQUENCE</scope>
    <source>
        <strain evidence="3">NRRL 2769</strain>
    </source>
</reference>
<evidence type="ECO:0000313" key="3">
    <source>
        <dbReference type="EMBL" id="KAG0020238.1"/>
    </source>
</evidence>
<keyword evidence="2" id="KW-0812">Transmembrane</keyword>
<name>A0A9P6T317_9FUNG</name>
<organism evidence="3 4">
    <name type="scientific">Entomortierella chlamydospora</name>
    <dbReference type="NCBI Taxonomy" id="101097"/>
    <lineage>
        <taxon>Eukaryota</taxon>
        <taxon>Fungi</taxon>
        <taxon>Fungi incertae sedis</taxon>
        <taxon>Mucoromycota</taxon>
        <taxon>Mortierellomycotina</taxon>
        <taxon>Mortierellomycetes</taxon>
        <taxon>Mortierellales</taxon>
        <taxon>Mortierellaceae</taxon>
        <taxon>Entomortierella</taxon>
    </lineage>
</organism>
<feature type="transmembrane region" description="Helical" evidence="2">
    <location>
        <begin position="122"/>
        <end position="143"/>
    </location>
</feature>
<sequence length="338" mass="36287">MAYDPTSCIVATNGTIVMASTSGVWSLPYQSNTLTWTSRQPPSLLPNLPTPILACTVANSKLYAVLQGNATLPTIRSIDLRSSSWDWQKVKLTQVPGNGDNGDPFDSNAGNSNSMNGLSTGAIVAIVAVAVVLLLLGLGFFWWRRRSTKRMASGTGEIEKAGSTVLGYATPATQQTRSWETRPSKQELFEQPNNGHQQTQPQVSRSWSSNSVITADRPYGNLSYQQPYAAYPLHQVGGNVPAIVTSMPNTVADRYVHSSSSPMGSNHAGDKQELTSEDQVITPASTASNTFITPHMPDASSQTNGHISPNDPRTMEMLSPGLANAQLILQQSQAPQNS</sequence>
<feature type="region of interest" description="Disordered" evidence="1">
    <location>
        <begin position="164"/>
        <end position="209"/>
    </location>
</feature>
<feature type="compositionally biased region" description="Basic and acidic residues" evidence="1">
    <location>
        <begin position="179"/>
        <end position="188"/>
    </location>
</feature>
<keyword evidence="2" id="KW-0472">Membrane</keyword>
<protein>
    <submittedName>
        <fullName evidence="3">Uncharacterized protein</fullName>
    </submittedName>
</protein>
<evidence type="ECO:0000256" key="1">
    <source>
        <dbReference type="SAM" id="MobiDB-lite"/>
    </source>
</evidence>
<evidence type="ECO:0000256" key="2">
    <source>
        <dbReference type="SAM" id="Phobius"/>
    </source>
</evidence>
<feature type="compositionally biased region" description="Polar residues" evidence="1">
    <location>
        <begin position="191"/>
        <end position="209"/>
    </location>
</feature>
<dbReference type="AlphaFoldDB" id="A0A9P6T317"/>
<accession>A0A9P6T317</accession>
<keyword evidence="2" id="KW-1133">Transmembrane helix</keyword>
<dbReference type="EMBL" id="JAAAID010000231">
    <property type="protein sequence ID" value="KAG0020238.1"/>
    <property type="molecule type" value="Genomic_DNA"/>
</dbReference>
<comment type="caution">
    <text evidence="3">The sequence shown here is derived from an EMBL/GenBank/DDBJ whole genome shotgun (WGS) entry which is preliminary data.</text>
</comment>
<gene>
    <name evidence="3" type="ORF">BGZ80_004555</name>
</gene>
<dbReference type="Proteomes" id="UP000703661">
    <property type="component" value="Unassembled WGS sequence"/>
</dbReference>
<evidence type="ECO:0000313" key="4">
    <source>
        <dbReference type="Proteomes" id="UP000703661"/>
    </source>
</evidence>
<keyword evidence="4" id="KW-1185">Reference proteome</keyword>
<proteinExistence type="predicted"/>